<organism evidence="2 3">
    <name type="scientific">Mucilaginibacter angelicae</name>
    <dbReference type="NCBI Taxonomy" id="869718"/>
    <lineage>
        <taxon>Bacteria</taxon>
        <taxon>Pseudomonadati</taxon>
        <taxon>Bacteroidota</taxon>
        <taxon>Sphingobacteriia</taxon>
        <taxon>Sphingobacteriales</taxon>
        <taxon>Sphingobacteriaceae</taxon>
        <taxon>Mucilaginibacter</taxon>
    </lineage>
</organism>
<evidence type="ECO:0008006" key="4">
    <source>
        <dbReference type="Google" id="ProtNLM"/>
    </source>
</evidence>
<comment type="caution">
    <text evidence="2">The sequence shown here is derived from an EMBL/GenBank/DDBJ whole genome shotgun (WGS) entry which is preliminary data.</text>
</comment>
<feature type="chain" id="PRO_5046633760" description="Lipoprotein" evidence="1">
    <location>
        <begin position="26"/>
        <end position="348"/>
    </location>
</feature>
<sequence>MKKVHKSSFLILLILTLASILTSCRHDRKVNTSFYYWKTVYRDNPTESAWLKHFQTRKLYTRIMDVDNTTDEPRPVPVSPILFQSPIVDSIQLVPVVFIVNNVLKNTSHPQLDELAQKIVGFVNAKATQAGKSSYPELQIDCDWTVSTRDNYFYLLKQIHEQKTLKAKCLSATLRLHQLKNQKGSGIPPVNRVMLMCYNMGNLRQYGNQNSILDINELKKYANENMGAYPMPIDVGLPIFSWAVAFRDKTYIGITKRINKDTLANKNQFIFKGNNIYQTLTDLPQYGLNRADAIRWETVTANELQAVAAYLSPLIKTDTVNIIYFHLDAAILKAYPYETLEKTNHLFR</sequence>
<keyword evidence="1" id="KW-0732">Signal</keyword>
<protein>
    <recommendedName>
        <fullName evidence="4">Lipoprotein</fullName>
    </recommendedName>
</protein>
<dbReference type="PROSITE" id="PS51257">
    <property type="entry name" value="PROKAR_LIPOPROTEIN"/>
    <property type="match status" value="1"/>
</dbReference>
<keyword evidence="3" id="KW-1185">Reference proteome</keyword>
<dbReference type="Proteomes" id="UP001589828">
    <property type="component" value="Unassembled WGS sequence"/>
</dbReference>
<evidence type="ECO:0000313" key="3">
    <source>
        <dbReference type="Proteomes" id="UP001589828"/>
    </source>
</evidence>
<reference evidence="2 3" key="1">
    <citation type="submission" date="2024-09" db="EMBL/GenBank/DDBJ databases">
        <authorList>
            <person name="Sun Q."/>
            <person name="Mori K."/>
        </authorList>
    </citation>
    <scope>NUCLEOTIDE SEQUENCE [LARGE SCALE GENOMIC DNA]</scope>
    <source>
        <strain evidence="2 3">NCAIM B.02415</strain>
    </source>
</reference>
<proteinExistence type="predicted"/>
<dbReference type="EMBL" id="JBHLTS010000079">
    <property type="protein sequence ID" value="MFC0518598.1"/>
    <property type="molecule type" value="Genomic_DNA"/>
</dbReference>
<gene>
    <name evidence="2" type="ORF">ACFFGT_30570</name>
</gene>
<feature type="signal peptide" evidence="1">
    <location>
        <begin position="1"/>
        <end position="25"/>
    </location>
</feature>
<evidence type="ECO:0000313" key="2">
    <source>
        <dbReference type="EMBL" id="MFC0518598.1"/>
    </source>
</evidence>
<name>A0ABV6LGN2_9SPHI</name>
<evidence type="ECO:0000256" key="1">
    <source>
        <dbReference type="SAM" id="SignalP"/>
    </source>
</evidence>
<dbReference type="RefSeq" id="WP_377026313.1">
    <property type="nucleotide sequence ID" value="NZ_JBHLTS010000079.1"/>
</dbReference>
<accession>A0ABV6LGN2</accession>